<dbReference type="AlphaFoldDB" id="A0A2V5IBB7"/>
<reference evidence="1 2" key="1">
    <citation type="submission" date="2018-02" db="EMBL/GenBank/DDBJ databases">
        <title>The genomes of Aspergillus section Nigri reveals drivers in fungal speciation.</title>
        <authorList>
            <consortium name="DOE Joint Genome Institute"/>
            <person name="Vesth T.C."/>
            <person name="Nybo J."/>
            <person name="Theobald S."/>
            <person name="Brandl J."/>
            <person name="Frisvad J.C."/>
            <person name="Nielsen K.F."/>
            <person name="Lyhne E.K."/>
            <person name="Kogle M.E."/>
            <person name="Kuo A."/>
            <person name="Riley R."/>
            <person name="Clum A."/>
            <person name="Nolan M."/>
            <person name="Lipzen A."/>
            <person name="Salamov A."/>
            <person name="Henrissat B."/>
            <person name="Wiebenga A."/>
            <person name="De vries R.P."/>
            <person name="Grigoriev I.V."/>
            <person name="Mortensen U.H."/>
            <person name="Andersen M.R."/>
            <person name="Baker S.E."/>
        </authorList>
    </citation>
    <scope>NUCLEOTIDE SEQUENCE [LARGE SCALE GENOMIC DNA]</scope>
    <source>
        <strain evidence="1 2">CBS 114.80</strain>
    </source>
</reference>
<evidence type="ECO:0000313" key="1">
    <source>
        <dbReference type="EMBL" id="PYI33361.1"/>
    </source>
</evidence>
<name>A0A2V5IBB7_9EURO</name>
<dbReference type="EMBL" id="KZ825484">
    <property type="protein sequence ID" value="PYI33361.1"/>
    <property type="molecule type" value="Genomic_DNA"/>
</dbReference>
<sequence length="116" mass="12790">MPTHSSIRWRCVWLMANGQTDRRHAAANTLGVLLREWGQMMNPGLIDRAGQVKWFESGANYCSIDLQATALGGVLLLLIWAIECDVCGARILFWEGIEAKGGTVRVLDGVGHQNKP</sequence>
<evidence type="ECO:0000313" key="2">
    <source>
        <dbReference type="Proteomes" id="UP000248817"/>
    </source>
</evidence>
<keyword evidence="2" id="KW-1185">Reference proteome</keyword>
<dbReference type="Proteomes" id="UP000248817">
    <property type="component" value="Unassembled WGS sequence"/>
</dbReference>
<organism evidence="1 2">
    <name type="scientific">Aspergillus indologenus CBS 114.80</name>
    <dbReference type="NCBI Taxonomy" id="1450541"/>
    <lineage>
        <taxon>Eukaryota</taxon>
        <taxon>Fungi</taxon>
        <taxon>Dikarya</taxon>
        <taxon>Ascomycota</taxon>
        <taxon>Pezizomycotina</taxon>
        <taxon>Eurotiomycetes</taxon>
        <taxon>Eurotiomycetidae</taxon>
        <taxon>Eurotiales</taxon>
        <taxon>Aspergillaceae</taxon>
        <taxon>Aspergillus</taxon>
        <taxon>Aspergillus subgen. Circumdati</taxon>
    </lineage>
</organism>
<gene>
    <name evidence="1" type="ORF">BP00DRAFT_121672</name>
</gene>
<proteinExistence type="predicted"/>
<protein>
    <submittedName>
        <fullName evidence="1">Uncharacterized protein</fullName>
    </submittedName>
</protein>
<accession>A0A2V5IBB7</accession>